<keyword evidence="3" id="KW-1185">Reference proteome</keyword>
<dbReference type="PANTHER" id="PTHR30383:SF24">
    <property type="entry name" value="THIOESTERASE 1_PROTEASE 1_LYSOPHOSPHOLIPASE L1"/>
    <property type="match status" value="1"/>
</dbReference>
<evidence type="ECO:0000313" key="3">
    <source>
        <dbReference type="Proteomes" id="UP000009145"/>
    </source>
</evidence>
<gene>
    <name evidence="2" type="ordered locus">Q7C_2691</name>
</gene>
<feature type="domain" description="SGNH hydrolase-type esterase" evidence="1">
    <location>
        <begin position="38"/>
        <end position="188"/>
    </location>
</feature>
<dbReference type="InterPro" id="IPR051532">
    <property type="entry name" value="Ester_Hydrolysis_Enzymes"/>
</dbReference>
<dbReference type="Pfam" id="PF13472">
    <property type="entry name" value="Lipase_GDSL_2"/>
    <property type="match status" value="1"/>
</dbReference>
<dbReference type="Gene3D" id="3.40.50.1110">
    <property type="entry name" value="SGNH hydrolase"/>
    <property type="match status" value="1"/>
</dbReference>
<dbReference type="SUPFAM" id="SSF52266">
    <property type="entry name" value="SGNH hydrolase"/>
    <property type="match status" value="1"/>
</dbReference>
<dbReference type="HOGENOM" id="CLU_051180_1_2_6"/>
<dbReference type="STRING" id="754477.Q7C_2691"/>
<dbReference type="eggNOG" id="COG2755">
    <property type="taxonomic scope" value="Bacteria"/>
</dbReference>
<dbReference type="AlphaFoldDB" id="I1YLL8"/>
<sequence length="209" mass="22331">MKNHIKTMAFTVVLICFITGCDKVHPLVPLDSDDVILAFGDSLTFGSGASLSESYPARLDSLLDQKVINAGVPGEISGEGRSRLPALIEDIQPALVILCHGGNDLLRKLSKQQAKRNLIAMIEMIQQSGADVVLIAVPEPGMLLSPPDLYAELAETYDLNIETTVLSDVLANRALKSDPIHPNAQGYQMIADAISDILVDAGAVSLIDN</sequence>
<dbReference type="KEGG" id="mec:Q7C_2691"/>
<dbReference type="GO" id="GO:0004622">
    <property type="term" value="F:phosphatidylcholine lysophospholipase activity"/>
    <property type="evidence" value="ECO:0007669"/>
    <property type="project" value="TreeGrafter"/>
</dbReference>
<organism evidence="2 3">
    <name type="scientific">Methylophaga frappieri (strain ATCC BAA-2434 / DSM 25690 / JAM7)</name>
    <dbReference type="NCBI Taxonomy" id="754477"/>
    <lineage>
        <taxon>Bacteria</taxon>
        <taxon>Pseudomonadati</taxon>
        <taxon>Pseudomonadota</taxon>
        <taxon>Gammaproteobacteria</taxon>
        <taxon>Thiotrichales</taxon>
        <taxon>Piscirickettsiaceae</taxon>
        <taxon>Methylophaga</taxon>
    </lineage>
</organism>
<protein>
    <submittedName>
        <fullName evidence="2">Lipase</fullName>
    </submittedName>
</protein>
<dbReference type="InterPro" id="IPR036514">
    <property type="entry name" value="SGNH_hydro_sf"/>
</dbReference>
<dbReference type="PROSITE" id="PS51257">
    <property type="entry name" value="PROKAR_LIPOPROTEIN"/>
    <property type="match status" value="1"/>
</dbReference>
<dbReference type="EMBL" id="CP003380">
    <property type="protein sequence ID" value="AFJ03811.1"/>
    <property type="molecule type" value="Genomic_DNA"/>
</dbReference>
<dbReference type="CDD" id="cd01822">
    <property type="entry name" value="Lysophospholipase_L1_like"/>
    <property type="match status" value="1"/>
</dbReference>
<evidence type="ECO:0000259" key="1">
    <source>
        <dbReference type="Pfam" id="PF13472"/>
    </source>
</evidence>
<dbReference type="Proteomes" id="UP000009145">
    <property type="component" value="Chromosome"/>
</dbReference>
<proteinExistence type="predicted"/>
<dbReference type="RefSeq" id="WP_014705229.1">
    <property type="nucleotide sequence ID" value="NC_017856.1"/>
</dbReference>
<name>I1YLL8_METFJ</name>
<dbReference type="InterPro" id="IPR013830">
    <property type="entry name" value="SGNH_hydro"/>
</dbReference>
<evidence type="ECO:0000313" key="2">
    <source>
        <dbReference type="EMBL" id="AFJ03811.1"/>
    </source>
</evidence>
<dbReference type="PATRIC" id="fig|754477.3.peg.2646"/>
<accession>I1YLL8</accession>
<reference evidence="2 3" key="1">
    <citation type="journal article" date="2012" name="J. Bacteriol.">
        <title>Complete genome sequences of Methylophaga sp. strain JAM1 and Methylophaga sp. strain JAM7.</title>
        <authorList>
            <person name="Villeneuve C."/>
            <person name="Martineau C."/>
            <person name="Mauffrey F."/>
            <person name="Villemur R."/>
        </authorList>
    </citation>
    <scope>NUCLEOTIDE SEQUENCE [LARGE SCALE GENOMIC DNA]</scope>
    <source>
        <strain evidence="2 3">JAM7</strain>
    </source>
</reference>
<dbReference type="PANTHER" id="PTHR30383">
    <property type="entry name" value="THIOESTERASE 1/PROTEASE 1/LYSOPHOSPHOLIPASE L1"/>
    <property type="match status" value="1"/>
</dbReference>